<keyword evidence="10" id="KW-0539">Nucleus</keyword>
<evidence type="ECO:0000256" key="2">
    <source>
        <dbReference type="ARBA" id="ARBA00004567"/>
    </source>
</evidence>
<feature type="compositionally biased region" description="Low complexity" evidence="15">
    <location>
        <begin position="1"/>
        <end position="20"/>
    </location>
</feature>
<keyword evidence="5" id="KW-0813">Transport</keyword>
<feature type="region of interest" description="Disordered" evidence="15">
    <location>
        <begin position="222"/>
        <end position="460"/>
    </location>
</feature>
<feature type="compositionally biased region" description="Polar residues" evidence="15">
    <location>
        <begin position="318"/>
        <end position="331"/>
    </location>
</feature>
<evidence type="ECO:0000256" key="5">
    <source>
        <dbReference type="ARBA" id="ARBA00022448"/>
    </source>
</evidence>
<evidence type="ECO:0000256" key="14">
    <source>
        <dbReference type="SAM" id="Coils"/>
    </source>
</evidence>
<keyword evidence="7" id="KW-0653">Protein transport</keyword>
<keyword evidence="14" id="KW-0175">Coiled coil</keyword>
<organism evidence="17 18">
    <name type="scientific">Heterodermia speciosa</name>
    <dbReference type="NCBI Taxonomy" id="116794"/>
    <lineage>
        <taxon>Eukaryota</taxon>
        <taxon>Fungi</taxon>
        <taxon>Dikarya</taxon>
        <taxon>Ascomycota</taxon>
        <taxon>Pezizomycotina</taxon>
        <taxon>Lecanoromycetes</taxon>
        <taxon>OSLEUM clade</taxon>
        <taxon>Lecanoromycetidae</taxon>
        <taxon>Caliciales</taxon>
        <taxon>Physciaceae</taxon>
        <taxon>Heterodermia</taxon>
    </lineage>
</organism>
<feature type="coiled-coil region" evidence="14">
    <location>
        <begin position="516"/>
        <end position="550"/>
    </location>
</feature>
<dbReference type="FunFam" id="1.20.5.170:FF:000040">
    <property type="entry name" value="Nuclear pore glycoprotein p62"/>
    <property type="match status" value="1"/>
</dbReference>
<feature type="compositionally biased region" description="Polar residues" evidence="15">
    <location>
        <begin position="339"/>
        <end position="349"/>
    </location>
</feature>
<gene>
    <name evidence="17" type="primary">NSP1</name>
    <name evidence="17" type="ORF">HETSPECPRED_001364</name>
</gene>
<dbReference type="GO" id="GO:0051028">
    <property type="term" value="P:mRNA transport"/>
    <property type="evidence" value="ECO:0007669"/>
    <property type="project" value="UniProtKB-KW"/>
</dbReference>
<accession>A0A8H3ETL1</accession>
<keyword evidence="9" id="KW-0906">Nuclear pore complex</keyword>
<evidence type="ECO:0000256" key="6">
    <source>
        <dbReference type="ARBA" id="ARBA00022816"/>
    </source>
</evidence>
<dbReference type="GO" id="GO:0031965">
    <property type="term" value="C:nuclear membrane"/>
    <property type="evidence" value="ECO:0007669"/>
    <property type="project" value="UniProtKB-SubCell"/>
</dbReference>
<feature type="compositionally biased region" description="Low complexity" evidence="15">
    <location>
        <begin position="41"/>
        <end position="56"/>
    </location>
</feature>
<evidence type="ECO:0000256" key="13">
    <source>
        <dbReference type="ARBA" id="ARBA00081079"/>
    </source>
</evidence>
<evidence type="ECO:0000256" key="10">
    <source>
        <dbReference type="ARBA" id="ARBA00023242"/>
    </source>
</evidence>
<evidence type="ECO:0000256" key="11">
    <source>
        <dbReference type="ARBA" id="ARBA00068864"/>
    </source>
</evidence>
<dbReference type="EMBL" id="CAJPDS010000012">
    <property type="protein sequence ID" value="CAF9913226.1"/>
    <property type="molecule type" value="Genomic_DNA"/>
</dbReference>
<evidence type="ECO:0000256" key="15">
    <source>
        <dbReference type="SAM" id="MobiDB-lite"/>
    </source>
</evidence>
<evidence type="ECO:0000313" key="18">
    <source>
        <dbReference type="Proteomes" id="UP000664521"/>
    </source>
</evidence>
<dbReference type="GO" id="GO:0005543">
    <property type="term" value="F:phospholipid binding"/>
    <property type="evidence" value="ECO:0007669"/>
    <property type="project" value="TreeGrafter"/>
</dbReference>
<feature type="compositionally biased region" description="Polar residues" evidence="15">
    <location>
        <begin position="92"/>
        <end position="119"/>
    </location>
</feature>
<feature type="compositionally biased region" description="Polar residues" evidence="15">
    <location>
        <begin position="267"/>
        <end position="304"/>
    </location>
</feature>
<evidence type="ECO:0000256" key="3">
    <source>
        <dbReference type="ARBA" id="ARBA00004620"/>
    </source>
</evidence>
<dbReference type="GO" id="GO:0006405">
    <property type="term" value="P:RNA export from nucleus"/>
    <property type="evidence" value="ECO:0007669"/>
    <property type="project" value="TreeGrafter"/>
</dbReference>
<dbReference type="Gene3D" id="1.20.5.170">
    <property type="match status" value="1"/>
</dbReference>
<dbReference type="AlphaFoldDB" id="A0A8H3ETL1"/>
<dbReference type="Pfam" id="PF05064">
    <property type="entry name" value="Nsp1_C"/>
    <property type="match status" value="1"/>
</dbReference>
<protein>
    <recommendedName>
        <fullName evidence="11">Nucleoporin NSP1</fullName>
    </recommendedName>
    <alternativeName>
        <fullName evidence="12">Nuclear pore protein NSP1</fullName>
    </alternativeName>
    <alternativeName>
        <fullName evidence="13">Nucleoskeletal-like protein</fullName>
    </alternativeName>
</protein>
<proteinExistence type="inferred from homology"/>
<evidence type="ECO:0000256" key="7">
    <source>
        <dbReference type="ARBA" id="ARBA00022927"/>
    </source>
</evidence>
<keyword evidence="6" id="KW-0509">mRNA transport</keyword>
<name>A0A8H3ETL1_9LECA</name>
<evidence type="ECO:0000256" key="4">
    <source>
        <dbReference type="ARBA" id="ARBA00005911"/>
    </source>
</evidence>
<feature type="compositionally biased region" description="Low complexity" evidence="15">
    <location>
        <begin position="305"/>
        <end position="316"/>
    </location>
</feature>
<reference evidence="17" key="1">
    <citation type="submission" date="2021-03" db="EMBL/GenBank/DDBJ databases">
        <authorList>
            <person name="Tagirdzhanova G."/>
        </authorList>
    </citation>
    <scope>NUCLEOTIDE SEQUENCE</scope>
</reference>
<keyword evidence="18" id="KW-1185">Reference proteome</keyword>
<feature type="compositionally biased region" description="Low complexity" evidence="15">
    <location>
        <begin position="390"/>
        <end position="422"/>
    </location>
</feature>
<evidence type="ECO:0000256" key="9">
    <source>
        <dbReference type="ARBA" id="ARBA00023132"/>
    </source>
</evidence>
<evidence type="ECO:0000259" key="16">
    <source>
        <dbReference type="Pfam" id="PF05064"/>
    </source>
</evidence>
<dbReference type="Proteomes" id="UP000664521">
    <property type="component" value="Unassembled WGS sequence"/>
</dbReference>
<dbReference type="PANTHER" id="PTHR12084:SF0">
    <property type="entry name" value="NUCLEAR PORE GLYCOPROTEIN P62"/>
    <property type="match status" value="1"/>
</dbReference>
<sequence>MNSASWNFSSQSNSGNSNNNMFGQDSQKPGPKPFGSNDTVPASSSSNIFSSPTAISGSGPPSLFGTSSNTNQGSSIFGGGGSTGGTGFFGSNQPASSGTTFGQTQQPMSPAANQPSKSLGGNAIGGGIFSSLGESTPKAAPMGASTPTSKASAPFTFGNTSTTPAGPPPSNSLAFGIDSITQQPHSLAPSSANTAAPSSSSGGSSLFGNGASKSAANIFSSSQATESKNLPAFPQNTTSIFSQPSGNTNSSLFGNKNEVAAGLFSNPKPNESKSVLTSTPQTETAKPFFQNTGGQSAAPTASEQKSASSLFSKPPSSDGPTESKPSFNFPSLTPKPAESGSSTTKTNNMFDIGGQTTSASTVAPLSTPTATSAASTTNLFPNMGKPTEKPTAPASAASGPSFGGAVSSSIPSSFLPAPSASADKSSVAKNADPASATAGKLTLGASTSGPTPAAQSRLKNKSMDEIITRWASDLSKYQKEFQRQAEAVAAWDRMLVENSDKIQKLYGSTLEAQRATSEVERQLTLVENEQADLERDLDAYERQVDEMTAVQQGLGDSLQGPDAERQRMYDLTESVNGRLDEMGKDLGTMIEEINDASLRLNKGNKTDDPLSQVVRVLNSHLTQLQQIDQGAAALQLKVSAAQKASLGTASATGYVGPASDAADGFYRSFMGRR</sequence>
<feature type="compositionally biased region" description="Low complexity" evidence="15">
    <location>
        <begin position="186"/>
        <end position="207"/>
    </location>
</feature>
<feature type="compositionally biased region" description="Polar residues" evidence="15">
    <location>
        <begin position="222"/>
        <end position="254"/>
    </location>
</feature>
<dbReference type="GO" id="GO:0006606">
    <property type="term" value="P:protein import into nucleus"/>
    <property type="evidence" value="ECO:0007669"/>
    <property type="project" value="TreeGrafter"/>
</dbReference>
<feature type="domain" description="Nucleoporin NSP1-like C-terminal" evidence="16">
    <location>
        <begin position="447"/>
        <end position="551"/>
    </location>
</feature>
<dbReference type="OrthoDB" id="344345at2759"/>
<dbReference type="InterPro" id="IPR007758">
    <property type="entry name" value="Nucleoporin_NSP1_C"/>
</dbReference>
<comment type="subcellular location">
    <subcellularLocation>
        <location evidence="1">Nucleus membrane</location>
        <topology evidence="1">Peripheral membrane protein</topology>
        <orientation evidence="1">Cytoplasmic side</orientation>
    </subcellularLocation>
    <subcellularLocation>
        <location evidence="3">Nucleus membrane</location>
        <topology evidence="3">Peripheral membrane protein</topology>
        <orientation evidence="3">Nucleoplasmic side</orientation>
    </subcellularLocation>
    <subcellularLocation>
        <location evidence="2">Nucleus</location>
        <location evidence="2">Nuclear pore complex</location>
    </subcellularLocation>
</comment>
<evidence type="ECO:0000313" key="17">
    <source>
        <dbReference type="EMBL" id="CAF9913226.1"/>
    </source>
</evidence>
<dbReference type="InterPro" id="IPR026010">
    <property type="entry name" value="NSP1/NUP62"/>
</dbReference>
<feature type="compositionally biased region" description="Polar residues" evidence="15">
    <location>
        <begin position="145"/>
        <end position="164"/>
    </location>
</feature>
<dbReference type="SUPFAM" id="SSF57997">
    <property type="entry name" value="Tropomyosin"/>
    <property type="match status" value="1"/>
</dbReference>
<evidence type="ECO:0000256" key="12">
    <source>
        <dbReference type="ARBA" id="ARBA00078941"/>
    </source>
</evidence>
<feature type="region of interest" description="Disordered" evidence="15">
    <location>
        <begin position="1"/>
        <end position="207"/>
    </location>
</feature>
<feature type="compositionally biased region" description="Low complexity" evidence="15">
    <location>
        <begin position="356"/>
        <end position="377"/>
    </location>
</feature>
<dbReference type="GO" id="GO:0017056">
    <property type="term" value="F:structural constituent of nuclear pore"/>
    <property type="evidence" value="ECO:0007669"/>
    <property type="project" value="InterPro"/>
</dbReference>
<comment type="similarity">
    <text evidence="4">Belongs to the nucleoporin NSP1/NUP62 family.</text>
</comment>
<feature type="compositionally biased region" description="Polar residues" evidence="15">
    <location>
        <begin position="444"/>
        <end position="454"/>
    </location>
</feature>
<feature type="compositionally biased region" description="Gly residues" evidence="15">
    <location>
        <begin position="76"/>
        <end position="88"/>
    </location>
</feature>
<evidence type="ECO:0000256" key="8">
    <source>
        <dbReference type="ARBA" id="ARBA00023010"/>
    </source>
</evidence>
<keyword evidence="8" id="KW-0811">Translocation</keyword>
<comment type="caution">
    <text evidence="17">The sequence shown here is derived from an EMBL/GenBank/DDBJ whole genome shotgun (WGS) entry which is preliminary data.</text>
</comment>
<evidence type="ECO:0000256" key="1">
    <source>
        <dbReference type="ARBA" id="ARBA00004335"/>
    </source>
</evidence>
<dbReference type="PANTHER" id="PTHR12084">
    <property type="entry name" value="NUCLEAR PORE GLYCOPROTEIN P62-RELATED"/>
    <property type="match status" value="1"/>
</dbReference>
<dbReference type="GO" id="GO:0044613">
    <property type="term" value="C:nuclear pore central transport channel"/>
    <property type="evidence" value="ECO:0007669"/>
    <property type="project" value="TreeGrafter"/>
</dbReference>